<keyword evidence="9" id="KW-1185">Reference proteome</keyword>
<reference evidence="9" key="1">
    <citation type="journal article" date="2015" name="Genome Announc.">
        <title>Draft genome sequence of Talaromyces cellulolyticus strain Y-94, a source of lignocellulosic biomass-degrading enzymes.</title>
        <authorList>
            <person name="Fujii T."/>
            <person name="Koike H."/>
            <person name="Sawayama S."/>
            <person name="Yano S."/>
            <person name="Inoue H."/>
        </authorList>
    </citation>
    <scope>NUCLEOTIDE SEQUENCE [LARGE SCALE GENOMIC DNA]</scope>
    <source>
        <strain evidence="9">Y-94</strain>
    </source>
</reference>
<keyword evidence="2 6" id="KW-0812">Transmembrane</keyword>
<comment type="similarity">
    <text evidence="5">Belongs to the SAT4 family.</text>
</comment>
<evidence type="ECO:0000313" key="8">
    <source>
        <dbReference type="EMBL" id="GAM44093.1"/>
    </source>
</evidence>
<feature type="transmembrane region" description="Helical" evidence="6">
    <location>
        <begin position="101"/>
        <end position="122"/>
    </location>
</feature>
<dbReference type="InterPro" id="IPR049326">
    <property type="entry name" value="Rhodopsin_dom_fungi"/>
</dbReference>
<comment type="caution">
    <text evidence="8">The sequence shown here is derived from an EMBL/GenBank/DDBJ whole genome shotgun (WGS) entry which is preliminary data.</text>
</comment>
<evidence type="ECO:0000259" key="7">
    <source>
        <dbReference type="Pfam" id="PF20684"/>
    </source>
</evidence>
<evidence type="ECO:0000256" key="3">
    <source>
        <dbReference type="ARBA" id="ARBA00022989"/>
    </source>
</evidence>
<feature type="transmembrane region" description="Helical" evidence="6">
    <location>
        <begin position="259"/>
        <end position="282"/>
    </location>
</feature>
<dbReference type="AlphaFoldDB" id="A0A6V8HQP4"/>
<sequence length="461" mass="51879">MPNTYATPAAVIVISILFPVLGIIVVSLRFYTRGRAKIRPWVDDWLTIPALLLEIALAGLLIWGAATHSLGDLLPPPNVPGPDGYLFSDSDQQIRLQQIQYFFDFIGVFAFGLLKLSILFFYRKIFCAMRTDPTFDVITKVLIVLVIAWTLAFGIGAIFLCGVHPKNAWAPVAVVAEKCSAQLTFLEAYAISDFVMDVIIWSLPHPKIWALHMNLQRKLAITGVFFVGLLTIAASATRMAIYIKYIVNAFAQSDGETLITYLLFWTMIECGLGVIVVCLPTLRSLFGRWTLKITPGSLLSVMFPSLRSSEAKYTSLDGNNSEKHDVYRHATNTISRFWREAVIFFLAIVCAVLALENVYYPVEKTGNRMKVPEYQLTSQDTHWRQFQWYSGIYSSPNPEDEQAVNEAWDRIIPAHGIVAVDHEWAATHQLPDTMNLPSDSSKGVYIIDAYAELYRFKTQSI</sequence>
<evidence type="ECO:0000256" key="5">
    <source>
        <dbReference type="ARBA" id="ARBA00038359"/>
    </source>
</evidence>
<dbReference type="EMBL" id="DF933856">
    <property type="protein sequence ID" value="GAM44093.1"/>
    <property type="molecule type" value="Genomic_DNA"/>
</dbReference>
<feature type="domain" description="Rhodopsin" evidence="7">
    <location>
        <begin position="28"/>
        <end position="287"/>
    </location>
</feature>
<evidence type="ECO:0000256" key="4">
    <source>
        <dbReference type="ARBA" id="ARBA00023136"/>
    </source>
</evidence>
<dbReference type="GO" id="GO:0016020">
    <property type="term" value="C:membrane"/>
    <property type="evidence" value="ECO:0007669"/>
    <property type="project" value="UniProtKB-SubCell"/>
</dbReference>
<organism evidence="8 9">
    <name type="scientific">Talaromyces pinophilus</name>
    <name type="common">Penicillium pinophilum</name>
    <dbReference type="NCBI Taxonomy" id="128442"/>
    <lineage>
        <taxon>Eukaryota</taxon>
        <taxon>Fungi</taxon>
        <taxon>Dikarya</taxon>
        <taxon>Ascomycota</taxon>
        <taxon>Pezizomycotina</taxon>
        <taxon>Eurotiomycetes</taxon>
        <taxon>Eurotiomycetidae</taxon>
        <taxon>Eurotiales</taxon>
        <taxon>Trichocomaceae</taxon>
        <taxon>Talaromyces</taxon>
        <taxon>Talaromyces sect. Talaromyces</taxon>
    </lineage>
</organism>
<evidence type="ECO:0000256" key="2">
    <source>
        <dbReference type="ARBA" id="ARBA00022692"/>
    </source>
</evidence>
<feature type="transmembrane region" description="Helical" evidence="6">
    <location>
        <begin position="6"/>
        <end position="32"/>
    </location>
</feature>
<proteinExistence type="inferred from homology"/>
<dbReference type="Pfam" id="PF20684">
    <property type="entry name" value="Fung_rhodopsin"/>
    <property type="match status" value="1"/>
</dbReference>
<comment type="subcellular location">
    <subcellularLocation>
        <location evidence="1">Membrane</location>
        <topology evidence="1">Multi-pass membrane protein</topology>
    </subcellularLocation>
</comment>
<feature type="transmembrane region" description="Helical" evidence="6">
    <location>
        <begin position="44"/>
        <end position="66"/>
    </location>
</feature>
<accession>A0A6V8HQP4</accession>
<dbReference type="PANTHER" id="PTHR33048">
    <property type="entry name" value="PTH11-LIKE INTEGRAL MEMBRANE PROTEIN (AFU_ORTHOLOGUE AFUA_5G11245)"/>
    <property type="match status" value="1"/>
</dbReference>
<feature type="transmembrane region" description="Helical" evidence="6">
    <location>
        <begin position="341"/>
        <end position="360"/>
    </location>
</feature>
<name>A0A6V8HQP4_TALPI</name>
<evidence type="ECO:0000313" key="9">
    <source>
        <dbReference type="Proteomes" id="UP000053095"/>
    </source>
</evidence>
<feature type="transmembrane region" description="Helical" evidence="6">
    <location>
        <begin position="142"/>
        <end position="165"/>
    </location>
</feature>
<dbReference type="InterPro" id="IPR052337">
    <property type="entry name" value="SAT4-like"/>
</dbReference>
<dbReference type="Proteomes" id="UP000053095">
    <property type="component" value="Unassembled WGS sequence"/>
</dbReference>
<dbReference type="PANTHER" id="PTHR33048:SF157">
    <property type="entry name" value="INTEGRAL MEMBRANE PROTEIN"/>
    <property type="match status" value="1"/>
</dbReference>
<protein>
    <recommendedName>
        <fullName evidence="7">Rhodopsin domain-containing protein</fullName>
    </recommendedName>
</protein>
<keyword evidence="4 6" id="KW-0472">Membrane</keyword>
<evidence type="ECO:0000256" key="6">
    <source>
        <dbReference type="SAM" id="Phobius"/>
    </source>
</evidence>
<evidence type="ECO:0000256" key="1">
    <source>
        <dbReference type="ARBA" id="ARBA00004141"/>
    </source>
</evidence>
<gene>
    <name evidence="8" type="ORF">TCE0_060r19438</name>
</gene>
<feature type="transmembrane region" description="Helical" evidence="6">
    <location>
        <begin position="224"/>
        <end position="247"/>
    </location>
</feature>
<keyword evidence="3 6" id="KW-1133">Transmembrane helix</keyword>